<sequence>MPRGYGLTIDLFSAFGSSFDHVLFCPSACCTTQRIRHKHARCNTSQFFVIFLLFITPTFSFLIKFHPKHRHLIKLSVSHRSFQSSNQLHLVCTCHAPPTYASHQCITASARRAHGANTVATISALNDRT</sequence>
<reference evidence="2" key="1">
    <citation type="submission" date="2020-11" db="EMBL/GenBank/DDBJ databases">
        <authorList>
            <consortium name="DOE Joint Genome Institute"/>
            <person name="Ahrendt S."/>
            <person name="Riley R."/>
            <person name="Andreopoulos W."/>
            <person name="Labutti K."/>
            <person name="Pangilinan J."/>
            <person name="Ruiz-Duenas F.J."/>
            <person name="Barrasa J.M."/>
            <person name="Sanchez-Garcia M."/>
            <person name="Camarero S."/>
            <person name="Miyauchi S."/>
            <person name="Serrano A."/>
            <person name="Linde D."/>
            <person name="Babiker R."/>
            <person name="Drula E."/>
            <person name="Ayuso-Fernandez I."/>
            <person name="Pacheco R."/>
            <person name="Padilla G."/>
            <person name="Ferreira P."/>
            <person name="Barriuso J."/>
            <person name="Kellner H."/>
            <person name="Castanera R."/>
            <person name="Alfaro M."/>
            <person name="Ramirez L."/>
            <person name="Pisabarro A.G."/>
            <person name="Kuo A."/>
            <person name="Tritt A."/>
            <person name="Lipzen A."/>
            <person name="He G."/>
            <person name="Yan M."/>
            <person name="Ng V."/>
            <person name="Cullen D."/>
            <person name="Martin F."/>
            <person name="Rosso M.-N."/>
            <person name="Henrissat B."/>
            <person name="Hibbett D."/>
            <person name="Martinez A.T."/>
            <person name="Grigoriev I.V."/>
        </authorList>
    </citation>
    <scope>NUCLEOTIDE SEQUENCE</scope>
    <source>
        <strain evidence="2">CIRM-BRFM 674</strain>
    </source>
</reference>
<evidence type="ECO:0000313" key="2">
    <source>
        <dbReference type="EMBL" id="KAF9473914.1"/>
    </source>
</evidence>
<evidence type="ECO:0000313" key="3">
    <source>
        <dbReference type="Proteomes" id="UP000807469"/>
    </source>
</evidence>
<dbReference type="AlphaFoldDB" id="A0A9P5YR50"/>
<name>A0A9P5YR50_9AGAR</name>
<dbReference type="EMBL" id="MU155408">
    <property type="protein sequence ID" value="KAF9473914.1"/>
    <property type="molecule type" value="Genomic_DNA"/>
</dbReference>
<organism evidence="2 3">
    <name type="scientific">Pholiota conissans</name>
    <dbReference type="NCBI Taxonomy" id="109636"/>
    <lineage>
        <taxon>Eukaryota</taxon>
        <taxon>Fungi</taxon>
        <taxon>Dikarya</taxon>
        <taxon>Basidiomycota</taxon>
        <taxon>Agaricomycotina</taxon>
        <taxon>Agaricomycetes</taxon>
        <taxon>Agaricomycetidae</taxon>
        <taxon>Agaricales</taxon>
        <taxon>Agaricineae</taxon>
        <taxon>Strophariaceae</taxon>
        <taxon>Pholiota</taxon>
    </lineage>
</organism>
<feature type="transmembrane region" description="Helical" evidence="1">
    <location>
        <begin position="47"/>
        <end position="65"/>
    </location>
</feature>
<keyword evidence="3" id="KW-1185">Reference proteome</keyword>
<comment type="caution">
    <text evidence="2">The sequence shown here is derived from an EMBL/GenBank/DDBJ whole genome shotgun (WGS) entry which is preliminary data.</text>
</comment>
<accession>A0A9P5YR50</accession>
<evidence type="ECO:0000256" key="1">
    <source>
        <dbReference type="SAM" id="Phobius"/>
    </source>
</evidence>
<keyword evidence="1" id="KW-1133">Transmembrane helix</keyword>
<dbReference type="Proteomes" id="UP000807469">
    <property type="component" value="Unassembled WGS sequence"/>
</dbReference>
<protein>
    <submittedName>
        <fullName evidence="2">Uncharacterized protein</fullName>
    </submittedName>
</protein>
<keyword evidence="1" id="KW-0812">Transmembrane</keyword>
<keyword evidence="1" id="KW-0472">Membrane</keyword>
<gene>
    <name evidence="2" type="ORF">BDN70DRAFT_349592</name>
</gene>
<proteinExistence type="predicted"/>